<dbReference type="InterPro" id="IPR014729">
    <property type="entry name" value="Rossmann-like_a/b/a_fold"/>
</dbReference>
<evidence type="ECO:0000259" key="1">
    <source>
        <dbReference type="PROSITE" id="PS51462"/>
    </source>
</evidence>
<dbReference type="SUPFAM" id="SSF55811">
    <property type="entry name" value="Nudix"/>
    <property type="match status" value="1"/>
</dbReference>
<dbReference type="InterPro" id="IPR000086">
    <property type="entry name" value="NUDIX_hydrolase_dom"/>
</dbReference>
<dbReference type="SUPFAM" id="SSF52374">
    <property type="entry name" value="Nucleotidylyl transferase"/>
    <property type="match status" value="1"/>
</dbReference>
<comment type="caution">
    <text evidence="2">The sequence shown here is derived from an EMBL/GenBank/DDBJ whole genome shotgun (WGS) entry which is preliminary data.</text>
</comment>
<dbReference type="PANTHER" id="PTHR43736:SF1">
    <property type="entry name" value="DIHYDRONEOPTERIN TRIPHOSPHATE DIPHOSPHATASE"/>
    <property type="match status" value="1"/>
</dbReference>
<dbReference type="PROSITE" id="PS51462">
    <property type="entry name" value="NUDIX"/>
    <property type="match status" value="1"/>
</dbReference>
<dbReference type="AlphaFoldDB" id="A0AAW9SJC5"/>
<dbReference type="InterPro" id="IPR015797">
    <property type="entry name" value="NUDIX_hydrolase-like_dom_sf"/>
</dbReference>
<reference evidence="2 3" key="1">
    <citation type="submission" date="2024-04" db="EMBL/GenBank/DDBJ databases">
        <title>Novel genus in family Flammeovirgaceae.</title>
        <authorList>
            <person name="Nguyen T.H."/>
            <person name="Vuong T.Q."/>
            <person name="Le H."/>
            <person name="Kim S.-G."/>
        </authorList>
    </citation>
    <scope>NUCLEOTIDE SEQUENCE [LARGE SCALE GENOMIC DNA]</scope>
    <source>
        <strain evidence="2 3">JCM 23209</strain>
    </source>
</reference>
<dbReference type="PANTHER" id="PTHR43736">
    <property type="entry name" value="ADP-RIBOSE PYROPHOSPHATASE"/>
    <property type="match status" value="1"/>
</dbReference>
<protein>
    <submittedName>
        <fullName evidence="2">NUDIX domain-containing protein</fullName>
    </submittedName>
</protein>
<evidence type="ECO:0000313" key="3">
    <source>
        <dbReference type="Proteomes" id="UP001403385"/>
    </source>
</evidence>
<dbReference type="Proteomes" id="UP001403385">
    <property type="component" value="Unassembled WGS sequence"/>
</dbReference>
<proteinExistence type="predicted"/>
<dbReference type="Gene3D" id="3.90.79.10">
    <property type="entry name" value="Nucleoside Triphosphate Pyrophosphohydrolase"/>
    <property type="match status" value="1"/>
</dbReference>
<dbReference type="RefSeq" id="WP_346823713.1">
    <property type="nucleotide sequence ID" value="NZ_JBDKWZ010000018.1"/>
</dbReference>
<dbReference type="Gene3D" id="3.40.50.620">
    <property type="entry name" value="HUPs"/>
    <property type="match status" value="1"/>
</dbReference>
<feature type="domain" description="Nudix hydrolase" evidence="1">
    <location>
        <begin position="158"/>
        <end position="292"/>
    </location>
</feature>
<dbReference type="EMBL" id="JBDKWZ010000018">
    <property type="protein sequence ID" value="MEN7550931.1"/>
    <property type="molecule type" value="Genomic_DNA"/>
</dbReference>
<name>A0AAW9SJC5_9BACT</name>
<gene>
    <name evidence="2" type="ORF">AAG747_23625</name>
</gene>
<sequence length="303" mass="35077">MKTGVIIARFQTPYLHEGHKDLIKQVQEKHNKLIIVLGVSPVAGSCKNPYDFHTREKMIKKECNEVIVLPLSDHPNDKTWSENLDKLLSSAFPSEQFALYGSRDSFIPYYNGRFTTVELPEHGEYNATELRKKYADKVFDSNDFRAGILYAYHNQYKKVYATVDVAVFRNHKTEILLGKKAINHQWRLIGGFSDPEDDSFEIAAKRELMEEAGMLETGPMHYETSVKIDDWRYRSESDKIITTLFSCDFQYGTPKAQDDIMDLAWFPVKGISQMIEQGAISEEHIPMMEFLERKYQQPELLEA</sequence>
<organism evidence="2 3">
    <name type="scientific">Rapidithrix thailandica</name>
    <dbReference type="NCBI Taxonomy" id="413964"/>
    <lineage>
        <taxon>Bacteria</taxon>
        <taxon>Pseudomonadati</taxon>
        <taxon>Bacteroidota</taxon>
        <taxon>Cytophagia</taxon>
        <taxon>Cytophagales</taxon>
        <taxon>Flammeovirgaceae</taxon>
        <taxon>Rapidithrix</taxon>
    </lineage>
</organism>
<keyword evidence="3" id="KW-1185">Reference proteome</keyword>
<evidence type="ECO:0000313" key="2">
    <source>
        <dbReference type="EMBL" id="MEN7550931.1"/>
    </source>
</evidence>
<accession>A0AAW9SJC5</accession>
<dbReference type="Pfam" id="PF00293">
    <property type="entry name" value="NUDIX"/>
    <property type="match status" value="1"/>
</dbReference>